<dbReference type="SUPFAM" id="SSF46689">
    <property type="entry name" value="Homeodomain-like"/>
    <property type="match status" value="1"/>
</dbReference>
<dbReference type="InterPro" id="IPR009057">
    <property type="entry name" value="Homeodomain-like_sf"/>
</dbReference>
<accession>A0ABU0SKI8</accession>
<dbReference type="PANTHER" id="PTHR30328">
    <property type="entry name" value="TRANSCRIPTIONAL REPRESSOR"/>
    <property type="match status" value="1"/>
</dbReference>
<gene>
    <name evidence="4" type="ORF">QF035_000616</name>
</gene>
<keyword evidence="1 2" id="KW-0238">DNA-binding</keyword>
<evidence type="ECO:0000313" key="4">
    <source>
        <dbReference type="EMBL" id="MDQ1023034.1"/>
    </source>
</evidence>
<evidence type="ECO:0000256" key="2">
    <source>
        <dbReference type="PROSITE-ProRule" id="PRU00335"/>
    </source>
</evidence>
<dbReference type="InterPro" id="IPR050109">
    <property type="entry name" value="HTH-type_TetR-like_transc_reg"/>
</dbReference>
<dbReference type="InterPro" id="IPR001647">
    <property type="entry name" value="HTH_TetR"/>
</dbReference>
<protein>
    <submittedName>
        <fullName evidence="4">AcrR family transcriptional regulator</fullName>
    </submittedName>
</protein>
<keyword evidence="5" id="KW-1185">Reference proteome</keyword>
<dbReference type="InterPro" id="IPR041467">
    <property type="entry name" value="Sco4008_C"/>
</dbReference>
<dbReference type="Proteomes" id="UP001230328">
    <property type="component" value="Unassembled WGS sequence"/>
</dbReference>
<dbReference type="Gene3D" id="1.10.357.10">
    <property type="entry name" value="Tetracycline Repressor, domain 2"/>
    <property type="match status" value="1"/>
</dbReference>
<dbReference type="Pfam" id="PF00440">
    <property type="entry name" value="TetR_N"/>
    <property type="match status" value="1"/>
</dbReference>
<evidence type="ECO:0000256" key="1">
    <source>
        <dbReference type="ARBA" id="ARBA00023125"/>
    </source>
</evidence>
<reference evidence="4 5" key="1">
    <citation type="submission" date="2023-07" db="EMBL/GenBank/DDBJ databases">
        <title>Comparative genomics of wheat-associated soil bacteria to identify genetic determinants of phenazine resistance.</title>
        <authorList>
            <person name="Mouncey N."/>
        </authorList>
    </citation>
    <scope>NUCLEOTIDE SEQUENCE [LARGE SCALE GENOMIC DNA]</scope>
    <source>
        <strain evidence="4 5">V2I4</strain>
    </source>
</reference>
<evidence type="ECO:0000259" key="3">
    <source>
        <dbReference type="PROSITE" id="PS50977"/>
    </source>
</evidence>
<dbReference type="PANTHER" id="PTHR30328:SF54">
    <property type="entry name" value="HTH-TYPE TRANSCRIPTIONAL REPRESSOR SCO4008"/>
    <property type="match status" value="1"/>
</dbReference>
<name>A0ABU0SKI8_9ACTN</name>
<comment type="caution">
    <text evidence="4">The sequence shown here is derived from an EMBL/GenBank/DDBJ whole genome shotgun (WGS) entry which is preliminary data.</text>
</comment>
<evidence type="ECO:0000313" key="5">
    <source>
        <dbReference type="Proteomes" id="UP001230328"/>
    </source>
</evidence>
<proteinExistence type="predicted"/>
<dbReference type="Pfam" id="PF17926">
    <property type="entry name" value="TetR_C_21"/>
    <property type="match status" value="1"/>
</dbReference>
<dbReference type="PROSITE" id="PS50977">
    <property type="entry name" value="HTH_TETR_2"/>
    <property type="match status" value="1"/>
</dbReference>
<dbReference type="SUPFAM" id="SSF48498">
    <property type="entry name" value="Tetracyclin repressor-like, C-terminal domain"/>
    <property type="match status" value="1"/>
</dbReference>
<organism evidence="4 5">
    <name type="scientific">Streptomyces umbrinus</name>
    <dbReference type="NCBI Taxonomy" id="67370"/>
    <lineage>
        <taxon>Bacteria</taxon>
        <taxon>Bacillati</taxon>
        <taxon>Actinomycetota</taxon>
        <taxon>Actinomycetes</taxon>
        <taxon>Kitasatosporales</taxon>
        <taxon>Streptomycetaceae</taxon>
        <taxon>Streptomyces</taxon>
        <taxon>Streptomyces phaeochromogenes group</taxon>
    </lineage>
</organism>
<feature type="domain" description="HTH tetR-type" evidence="3">
    <location>
        <begin position="11"/>
        <end position="71"/>
    </location>
</feature>
<sequence length="203" mass="22794">MYDDCMPPDATETKRRLMKAAVDEFATYGLAGARIDRIAETATANKRSIYVHFGTKEELFDIVVADSMIKLAESISFENGSLADYAGDLFDRLERWPHIRRLYLWAGLERQQPVDAEVQQYRKRASAIEAAQQAGKVRADIPAAELMAMVLSLVISWDTTTWSLKALQPENRQKTGPDHRTRVTTAVAALTQPPQTRLPHHPG</sequence>
<feature type="DNA-binding region" description="H-T-H motif" evidence="2">
    <location>
        <begin position="34"/>
        <end position="53"/>
    </location>
</feature>
<dbReference type="PRINTS" id="PR00455">
    <property type="entry name" value="HTHTETR"/>
</dbReference>
<dbReference type="InterPro" id="IPR036271">
    <property type="entry name" value="Tet_transcr_reg_TetR-rel_C_sf"/>
</dbReference>
<dbReference type="EMBL" id="JAUSZI010000002">
    <property type="protein sequence ID" value="MDQ1023034.1"/>
    <property type="molecule type" value="Genomic_DNA"/>
</dbReference>